<reference evidence="6" key="6">
    <citation type="submission" date="2021-02" db="EMBL/GenBank/DDBJ databases">
        <authorList>
            <person name="Fusianto C.K."/>
            <person name="Hick P.M."/>
            <person name="Murwantoko M."/>
            <person name="Herlambang A."/>
            <person name="Whittington R.J."/>
            <person name="Becker J.A."/>
        </authorList>
    </citation>
    <scope>NUCLEOTIDE SEQUENCE</scope>
    <source>
        <strain evidence="6">Bali/ Hybrid-grouper/2016/SVC-18-072</strain>
        <strain evidence="5">Bali/Hybrid-grouper/2016/SVC-18-009</strain>
    </source>
</reference>
<proteinExistence type="predicted"/>
<dbReference type="Proteomes" id="UP000152407">
    <property type="component" value="Segment"/>
</dbReference>
<dbReference type="Proteomes" id="UP000693973">
    <property type="component" value="Segment"/>
</dbReference>
<evidence type="ECO:0000313" key="6">
    <source>
        <dbReference type="EMBL" id="QXE50886.1"/>
    </source>
</evidence>
<reference evidence="5" key="5">
    <citation type="journal article" date="2021" name="Aquac Rep">
        <title>Outbreak investigation attributes Infectious spleen and kidney necrosis virus as a necessary cause of a mortality epidemic in farmed grouper (Epinephelus spp.) in Bali, Indonesia.</title>
        <authorList>
            <person name="Fusianto C."/>
            <person name="Hick P.M."/>
            <person name="Murwantoko"/>
            <person name="Herlambang A."/>
            <person name="Whittington R.J."/>
            <person name="Becker J.A."/>
        </authorList>
    </citation>
    <scope>NUCLEOTIDE SEQUENCE</scope>
    <source>
        <strain evidence="6">Bali/ Hybrid-grouper/2016/SVC-18-072</strain>
        <strain evidence="5">Bali/Hybrid-grouper/2016/SVC-18-009</strain>
    </source>
</reference>
<dbReference type="Proteomes" id="UP000596309">
    <property type="component" value="Segment"/>
</dbReference>
<dbReference type="EMBL" id="MW464172">
    <property type="protein sequence ID" value="QXE50764.1"/>
    <property type="molecule type" value="Genomic_DNA"/>
</dbReference>
<gene>
    <name evidence="2" type="primary">ORF71</name>
    <name evidence="5" type="synonym">71</name>
    <name evidence="3" type="ORF">IJGMMPBP_00072</name>
    <name evidence="4" type="ORF">NIDBEMMG_00045</name>
</gene>
<protein>
    <submittedName>
        <fullName evidence="5">ORF071</fullName>
    </submittedName>
    <submittedName>
        <fullName evidence="1">ORF078R</fullName>
    </submittedName>
</protein>
<reference evidence="7" key="2">
    <citation type="submission" date="2015-09" db="EMBL/GenBank/DDBJ databases">
        <authorList>
            <person name="Wen C.-M."/>
            <person name="Hong J.-R."/>
        </authorList>
    </citation>
    <scope>NUCLEOTIDE SEQUENCE [LARGE SCALE GENOMIC DNA]</scope>
</reference>
<reference evidence="1" key="1">
    <citation type="submission" date="2015-09" db="EMBL/GenBank/DDBJ databases">
        <authorList>
            <person name="Jackson K.R."/>
            <person name="Lunt B.L."/>
            <person name="Fisher J.N.B."/>
            <person name="Gardner A.V."/>
            <person name="Bailey M.E."/>
            <person name="Deus L.M."/>
            <person name="Earl A.S."/>
            <person name="Gibby P.D."/>
            <person name="Hartmann K.A."/>
            <person name="Liu J.E."/>
            <person name="Manci A.M."/>
            <person name="Nielsen D.A."/>
            <person name="Solomon M.B."/>
            <person name="Breakwell D.P."/>
            <person name="Burnett S.H."/>
            <person name="Grose J.H."/>
        </authorList>
    </citation>
    <scope>NUCLEOTIDE SEQUENCE [LARGE SCALE GENOMIC DNA]</scope>
    <source>
        <strain evidence="1">RSIV-Ku</strain>
    </source>
</reference>
<reference evidence="2" key="4">
    <citation type="submission" date="2020-11" db="EMBL/GenBank/DDBJ databases">
        <title>Complete Genome Sequences of Infectious Spleen and Kidney Necrosis Virus Isolated from Farmed Albino Rainbow Sharks Epalzeorhynchos frenatus in the United States.</title>
        <authorList>
            <person name="Koda S.A."/>
            <person name="Subramaniam K."/>
            <person name="Pouder D.B."/>
            <person name="Yanong R.P."/>
            <person name="Frasca S. Jr"/>
            <person name="Popov V.L."/>
            <person name="Waltzek T.B."/>
        </authorList>
    </citation>
    <scope>NUCLEOTIDE SEQUENCE</scope>
    <source>
        <strain evidence="2">EFIV-2019</strain>
    </source>
</reference>
<organism evidence="1 7">
    <name type="scientific">Infectious spleen and kidney necrosis virus</name>
    <name type="common">ISKNV</name>
    <dbReference type="NCBI Taxonomy" id="180170"/>
    <lineage>
        <taxon>Viruses</taxon>
        <taxon>Varidnaviria</taxon>
        <taxon>Bamfordvirae</taxon>
        <taxon>Nucleocytoviricota</taxon>
        <taxon>Megaviricetes</taxon>
        <taxon>Pimascovirales</taxon>
        <taxon>Pimascovirales incertae sedis</taxon>
        <taxon>Iridoviridae</taxon>
        <taxon>Alphairidovirinae</taxon>
        <taxon>Megalocytivirus</taxon>
        <taxon>Megalocytivirus pagrus1</taxon>
    </lineage>
</organism>
<dbReference type="Proteomes" id="UP000594914">
    <property type="component" value="Genome"/>
</dbReference>
<evidence type="ECO:0000313" key="5">
    <source>
        <dbReference type="EMBL" id="QXE50764.1"/>
    </source>
</evidence>
<dbReference type="KEGG" id="vg:935323"/>
<evidence type="ECO:0000313" key="3">
    <source>
        <dbReference type="EMBL" id="QQZ00525.1"/>
    </source>
</evidence>
<evidence type="ECO:0000313" key="4">
    <source>
        <dbReference type="EMBL" id="QQZ00620.1"/>
    </source>
</evidence>
<evidence type="ECO:0000313" key="7">
    <source>
        <dbReference type="Proteomes" id="UP000152407"/>
    </source>
</evidence>
<dbReference type="Proteomes" id="UP000693957">
    <property type="component" value="Segment"/>
</dbReference>
<evidence type="ECO:0000313" key="9">
    <source>
        <dbReference type="Proteomes" id="UP000596428"/>
    </source>
</evidence>
<dbReference type="EMBL" id="MW273354">
    <property type="protein sequence ID" value="QPO16439.1"/>
    <property type="molecule type" value="Genomic_DNA"/>
</dbReference>
<reference evidence="8 9" key="3">
    <citation type="submission" date="2020-03" db="EMBL/GenBank/DDBJ databases">
        <authorList>
            <person name="Kayansamruaj P."/>
        </authorList>
    </citation>
    <scope>NUCLEOTIDE SEQUENCE [LARGE SCALE GENOMIC DNA]</scope>
    <source>
        <strain evidence="3">KU1</strain>
        <strain evidence="4">KU2</strain>
    </source>
</reference>
<dbReference type="EMBL" id="MT128667">
    <property type="protein sequence ID" value="QQZ00620.1"/>
    <property type="molecule type" value="Genomic_DNA"/>
</dbReference>
<dbReference type="RefSeq" id="NP_612294.1">
    <property type="nucleotide sequence ID" value="NC_003494.1"/>
</dbReference>
<evidence type="ECO:0000313" key="1">
    <source>
        <dbReference type="EMBL" id="AMM04481.1"/>
    </source>
</evidence>
<dbReference type="EMBL" id="MW557381">
    <property type="protein sequence ID" value="QXE50886.1"/>
    <property type="molecule type" value="Genomic_DNA"/>
</dbReference>
<name>A0A140G0P8_ISKNV</name>
<accession>A0A140G0P8</accession>
<organismHost>
    <name type="scientific">Siniperca chuatsi</name>
    <name type="common">Mandarin fish</name>
    <dbReference type="NCBI Taxonomy" id="119488"/>
</organismHost>
<organismHost>
    <name type="scientific">Synchiropus splendidus</name>
    <name type="common">Mandarinfish</name>
    <name type="synonym">Callionymus splendidus</name>
    <dbReference type="NCBI Taxonomy" id="270530"/>
</organismHost>
<dbReference type="Proteomes" id="UP000596428">
    <property type="component" value="Segment"/>
</dbReference>
<evidence type="ECO:0000313" key="2">
    <source>
        <dbReference type="EMBL" id="QPO16439.1"/>
    </source>
</evidence>
<evidence type="ECO:0000313" key="8">
    <source>
        <dbReference type="Proteomes" id="UP000596309"/>
    </source>
</evidence>
<dbReference type="EMBL" id="MT128666">
    <property type="protein sequence ID" value="QQZ00525.1"/>
    <property type="molecule type" value="Genomic_DNA"/>
</dbReference>
<sequence>MADPGYLEEIETFLRDYFEFALDSTYKELRVNFVFYTWVAVYGTGIPDGSKPFRGKDLNYVSKIKEQARTMRGQKIPNAIVYSRLQMPVDEEIGLKEHFDKEDNIVLLCLEDIPDCIPPESYQDDYTADLALMDCLRVVVIKHAGAVRNKLKEKASLERKRQYVSFLDGNGGNAVMYADMDIVFTCDKVPTVYAKDGLCSYPELHKVFLGDPHVERPPWLKEKMAKHAAVFRRDWKDIAQYIIRDGGYAVAADIYKDLGRQYKPCVATGENCMLLVAYESVPLFWRLVSNSSLIIDFHSIDTPLRCENHTLIYLQLLPYMVHRGDRTWHKSSQP</sequence>
<dbReference type="EMBL" id="KT781098">
    <property type="protein sequence ID" value="AMM04481.1"/>
    <property type="molecule type" value="Genomic_DNA"/>
</dbReference>
<dbReference type="OrthoDB" id="20573at10239"/>